<protein>
    <submittedName>
        <fullName evidence="3">DAK2 domain protein</fullName>
    </submittedName>
</protein>
<evidence type="ECO:0000313" key="3">
    <source>
        <dbReference type="EMBL" id="OSY36190.1"/>
    </source>
</evidence>
<dbReference type="GO" id="GO:0006071">
    <property type="term" value="P:glycerol metabolic process"/>
    <property type="evidence" value="ECO:0007669"/>
    <property type="project" value="InterPro"/>
</dbReference>
<feature type="compositionally biased region" description="Gly residues" evidence="1">
    <location>
        <begin position="280"/>
        <end position="302"/>
    </location>
</feature>
<dbReference type="InterPro" id="IPR050270">
    <property type="entry name" value="DegV_domain_contain"/>
</dbReference>
<reference evidence="3 4" key="1">
    <citation type="submission" date="2016-09" db="EMBL/GenBank/DDBJ databases">
        <title>Pseudonocardia autotrophica DSM535, a candidate organism with high potential of specific P450 cytochromes.</title>
        <authorList>
            <person name="Grumaz C."/>
            <person name="Vainshtein Y."/>
            <person name="Kirstahler P."/>
            <person name="Sohn K."/>
        </authorList>
    </citation>
    <scope>NUCLEOTIDE SEQUENCE [LARGE SCALE GENOMIC DNA]</scope>
    <source>
        <strain evidence="3 4">DSM 535</strain>
    </source>
</reference>
<dbReference type="PANTHER" id="PTHR33434:SF4">
    <property type="entry name" value="PHOSPHATASE PROTEIN"/>
    <property type="match status" value="1"/>
</dbReference>
<dbReference type="Gene3D" id="1.25.40.340">
    <property type="match status" value="1"/>
</dbReference>
<dbReference type="SUPFAM" id="SSF101473">
    <property type="entry name" value="DhaL-like"/>
    <property type="match status" value="1"/>
</dbReference>
<dbReference type="SMART" id="SM01121">
    <property type="entry name" value="Dak1_2"/>
    <property type="match status" value="1"/>
</dbReference>
<dbReference type="Pfam" id="PF02734">
    <property type="entry name" value="Dak2"/>
    <property type="match status" value="1"/>
</dbReference>
<gene>
    <name evidence="3" type="ORF">BG845_05588</name>
</gene>
<dbReference type="Pfam" id="PF21645">
    <property type="entry name" value="FakA-like_M"/>
    <property type="match status" value="1"/>
</dbReference>
<evidence type="ECO:0000259" key="2">
    <source>
        <dbReference type="PROSITE" id="PS51480"/>
    </source>
</evidence>
<dbReference type="Pfam" id="PF13684">
    <property type="entry name" value="FakA-like_C"/>
    <property type="match status" value="1"/>
</dbReference>
<keyword evidence="4" id="KW-1185">Reference proteome</keyword>
<feature type="domain" description="DhaL" evidence="2">
    <location>
        <begin position="20"/>
        <end position="256"/>
    </location>
</feature>
<proteinExistence type="predicted"/>
<dbReference type="PROSITE" id="PS51480">
    <property type="entry name" value="DHAL"/>
    <property type="match status" value="1"/>
</dbReference>
<dbReference type="InterPro" id="IPR004007">
    <property type="entry name" value="DhaL_dom"/>
</dbReference>
<dbReference type="SMART" id="SM01120">
    <property type="entry name" value="Dak2"/>
    <property type="match status" value="1"/>
</dbReference>
<feature type="region of interest" description="Disordered" evidence="1">
    <location>
        <begin position="261"/>
        <end position="326"/>
    </location>
</feature>
<evidence type="ECO:0000313" key="4">
    <source>
        <dbReference type="Proteomes" id="UP000194360"/>
    </source>
</evidence>
<name>A0A1Y2MLS6_PSEAH</name>
<organism evidence="3 4">
    <name type="scientific">Pseudonocardia autotrophica</name>
    <name type="common">Amycolata autotrophica</name>
    <name type="synonym">Nocardia autotrophica</name>
    <dbReference type="NCBI Taxonomy" id="2074"/>
    <lineage>
        <taxon>Bacteria</taxon>
        <taxon>Bacillati</taxon>
        <taxon>Actinomycetota</taxon>
        <taxon>Actinomycetes</taxon>
        <taxon>Pseudonocardiales</taxon>
        <taxon>Pseudonocardiaceae</taxon>
        <taxon>Pseudonocardia</taxon>
    </lineage>
</organism>
<dbReference type="InterPro" id="IPR033470">
    <property type="entry name" value="FakA-like_C"/>
</dbReference>
<dbReference type="InterPro" id="IPR036117">
    <property type="entry name" value="DhaL_dom_sf"/>
</dbReference>
<feature type="compositionally biased region" description="Pro residues" evidence="1">
    <location>
        <begin position="303"/>
        <end position="324"/>
    </location>
</feature>
<dbReference type="STRING" id="2074.BG845_05588"/>
<sequence>MSVPGRAPTLRGVAPPFDSALLRRWIDAAAERLTAGRAEIDRINVFPVADHDTGSNLLLTARAAASAPLEGGPARAAAALAAAAVRGARGNSGLILSQLFRGLAEELATTRGEQGAGVAARARTAAELLSGALRRAAALATAAVSVPRSGTALTVLEAAASAAAEKVAAMAEAPARFARDPVVRTGSDPVRTQRTRADDGGAGAVEGALVEVAAVAARAARAALARVSGRPAELDRAGVVDAGGLGLVVVFDALVAAAGGTPEPVPEGTLGRPPDPGSGAHVGSGAAAGPGARVGSGGGVGPGPQPTHPQPTHPQPTHPQPTHPQPAYEVTYLLDDPGPDALASLRTRLGELGDSVGIAGDGARGWLVHVHTIDAGAAVEAGLAAGRPSSIRIEALPTPARTRDRAVLLMIESSGAGALARAAGADVLTADPDPVLDDVLAAIRATGAGHVAVLPCAPHRRTVAETAVERVRGEGIDAVVVPTVSVLQGLAALAVHDPDRRAPDDVVGMAEAAAGTRTGGLQIAEAEALTWAGRCRPGEVLGISDGEVVLIAPDLAVGALWLAHRMLTPGGELVTVLLGSAADDVLGDRLAEDLRRTHPEVDVLVHRGDQHDFPLVLGVE</sequence>
<dbReference type="GO" id="GO:0004371">
    <property type="term" value="F:glycerone kinase activity"/>
    <property type="evidence" value="ECO:0007669"/>
    <property type="project" value="InterPro"/>
</dbReference>
<dbReference type="AlphaFoldDB" id="A0A1Y2MLS6"/>
<dbReference type="InterPro" id="IPR048394">
    <property type="entry name" value="FakA-like_M"/>
</dbReference>
<dbReference type="Proteomes" id="UP000194360">
    <property type="component" value="Unassembled WGS sequence"/>
</dbReference>
<dbReference type="EMBL" id="MIGB01000042">
    <property type="protein sequence ID" value="OSY36190.1"/>
    <property type="molecule type" value="Genomic_DNA"/>
</dbReference>
<dbReference type="PANTHER" id="PTHR33434">
    <property type="entry name" value="DEGV DOMAIN-CONTAINING PROTEIN DR_1986-RELATED"/>
    <property type="match status" value="1"/>
</dbReference>
<evidence type="ECO:0000256" key="1">
    <source>
        <dbReference type="SAM" id="MobiDB-lite"/>
    </source>
</evidence>
<accession>A0A1Y2MLS6</accession>
<comment type="caution">
    <text evidence="3">The sequence shown here is derived from an EMBL/GenBank/DDBJ whole genome shotgun (WGS) entry which is preliminary data.</text>
</comment>